<name>A0A0E9XCS8_ANGAN</name>
<keyword evidence="1" id="KW-0472">Membrane</keyword>
<evidence type="ECO:0000256" key="1">
    <source>
        <dbReference type="SAM" id="Phobius"/>
    </source>
</evidence>
<proteinExistence type="predicted"/>
<keyword evidence="1" id="KW-0812">Transmembrane</keyword>
<evidence type="ECO:0000313" key="2">
    <source>
        <dbReference type="EMBL" id="JAH99650.1"/>
    </source>
</evidence>
<reference evidence="2" key="2">
    <citation type="journal article" date="2015" name="Fish Shellfish Immunol.">
        <title>Early steps in the European eel (Anguilla anguilla)-Vibrio vulnificus interaction in the gills: Role of the RtxA13 toxin.</title>
        <authorList>
            <person name="Callol A."/>
            <person name="Pajuelo D."/>
            <person name="Ebbesson L."/>
            <person name="Teles M."/>
            <person name="MacKenzie S."/>
            <person name="Amaro C."/>
        </authorList>
    </citation>
    <scope>NUCLEOTIDE SEQUENCE</scope>
</reference>
<dbReference type="AlphaFoldDB" id="A0A0E9XCS8"/>
<protein>
    <submittedName>
        <fullName evidence="2">Uncharacterized protein</fullName>
    </submittedName>
</protein>
<reference evidence="2" key="1">
    <citation type="submission" date="2014-11" db="EMBL/GenBank/DDBJ databases">
        <authorList>
            <person name="Amaro Gonzalez C."/>
        </authorList>
    </citation>
    <scope>NUCLEOTIDE SEQUENCE</scope>
</reference>
<keyword evidence="1" id="KW-1133">Transmembrane helix</keyword>
<sequence length="49" mass="5686">MGNCFAKKYLYLLSYTGYVISFMFAMFFQVFTGTVHFVSWGTWLALAII</sequence>
<accession>A0A0E9XCS8</accession>
<organism evidence="2">
    <name type="scientific">Anguilla anguilla</name>
    <name type="common">European freshwater eel</name>
    <name type="synonym">Muraena anguilla</name>
    <dbReference type="NCBI Taxonomy" id="7936"/>
    <lineage>
        <taxon>Eukaryota</taxon>
        <taxon>Metazoa</taxon>
        <taxon>Chordata</taxon>
        <taxon>Craniata</taxon>
        <taxon>Vertebrata</taxon>
        <taxon>Euteleostomi</taxon>
        <taxon>Actinopterygii</taxon>
        <taxon>Neopterygii</taxon>
        <taxon>Teleostei</taxon>
        <taxon>Anguilliformes</taxon>
        <taxon>Anguillidae</taxon>
        <taxon>Anguilla</taxon>
    </lineage>
</organism>
<dbReference type="EMBL" id="GBXM01008927">
    <property type="protein sequence ID" value="JAH99650.1"/>
    <property type="molecule type" value="Transcribed_RNA"/>
</dbReference>
<feature type="transmembrane region" description="Helical" evidence="1">
    <location>
        <begin position="12"/>
        <end position="31"/>
    </location>
</feature>